<dbReference type="CDD" id="cd04301">
    <property type="entry name" value="NAT_SF"/>
    <property type="match status" value="1"/>
</dbReference>
<keyword evidence="2" id="KW-0012">Acyltransferase</keyword>
<dbReference type="PANTHER" id="PTHR43877:SF2">
    <property type="entry name" value="AMINOALKYLPHOSPHONATE N-ACETYLTRANSFERASE-RELATED"/>
    <property type="match status" value="1"/>
</dbReference>
<evidence type="ECO:0000313" key="4">
    <source>
        <dbReference type="EMBL" id="MBA8794775.1"/>
    </source>
</evidence>
<evidence type="ECO:0000256" key="1">
    <source>
        <dbReference type="ARBA" id="ARBA00022679"/>
    </source>
</evidence>
<organism evidence="4 5">
    <name type="scientific">Microlunatus kandeliicorticis</name>
    <dbReference type="NCBI Taxonomy" id="1759536"/>
    <lineage>
        <taxon>Bacteria</taxon>
        <taxon>Bacillati</taxon>
        <taxon>Actinomycetota</taxon>
        <taxon>Actinomycetes</taxon>
        <taxon>Propionibacteriales</taxon>
        <taxon>Propionibacteriaceae</taxon>
        <taxon>Microlunatus</taxon>
    </lineage>
</organism>
<feature type="domain" description="N-acetyltransferase" evidence="3">
    <location>
        <begin position="15"/>
        <end position="170"/>
    </location>
</feature>
<evidence type="ECO:0000259" key="3">
    <source>
        <dbReference type="PROSITE" id="PS51186"/>
    </source>
</evidence>
<dbReference type="AlphaFoldDB" id="A0A7W3P6C4"/>
<dbReference type="SUPFAM" id="SSF55729">
    <property type="entry name" value="Acyl-CoA N-acyltransferases (Nat)"/>
    <property type="match status" value="1"/>
</dbReference>
<dbReference type="InterPro" id="IPR016181">
    <property type="entry name" value="Acyl_CoA_acyltransferase"/>
</dbReference>
<dbReference type="InterPro" id="IPR050832">
    <property type="entry name" value="Bact_Acetyltransf"/>
</dbReference>
<dbReference type="Pfam" id="PF00583">
    <property type="entry name" value="Acetyltransf_1"/>
    <property type="match status" value="1"/>
</dbReference>
<dbReference type="Proteomes" id="UP000523079">
    <property type="component" value="Unassembled WGS sequence"/>
</dbReference>
<evidence type="ECO:0000313" key="5">
    <source>
        <dbReference type="Proteomes" id="UP000523079"/>
    </source>
</evidence>
<gene>
    <name evidence="4" type="ORF">FHX74_002394</name>
</gene>
<comment type="caution">
    <text evidence="4">The sequence shown here is derived from an EMBL/GenBank/DDBJ whole genome shotgun (WGS) entry which is preliminary data.</text>
</comment>
<sequence>MFGGDPVWPVDLGDLRLWPMESEDGPLLQELLDDLADFRTPFGEPGRADAVSTFVALPQGVDYDAKLLVGVWRNGLLIGALDCIVGYPDPATWSVGLLVVADRHRGNGVGSAVLGWLERTARDRGVRTLRAAIRRQNVDGQLFVEHHGWARDLTAVDAELGTWTKSLSAG</sequence>
<dbReference type="GO" id="GO:0016747">
    <property type="term" value="F:acyltransferase activity, transferring groups other than amino-acyl groups"/>
    <property type="evidence" value="ECO:0007669"/>
    <property type="project" value="InterPro"/>
</dbReference>
<keyword evidence="5" id="KW-1185">Reference proteome</keyword>
<dbReference type="InterPro" id="IPR000182">
    <property type="entry name" value="GNAT_dom"/>
</dbReference>
<dbReference type="PANTHER" id="PTHR43877">
    <property type="entry name" value="AMINOALKYLPHOSPHONATE N-ACETYLTRANSFERASE-RELATED-RELATED"/>
    <property type="match status" value="1"/>
</dbReference>
<dbReference type="Gene3D" id="3.40.630.30">
    <property type="match status" value="1"/>
</dbReference>
<reference evidence="4 5" key="1">
    <citation type="submission" date="2020-07" db="EMBL/GenBank/DDBJ databases">
        <title>Sequencing the genomes of 1000 actinobacteria strains.</title>
        <authorList>
            <person name="Klenk H.-P."/>
        </authorList>
    </citation>
    <scope>NUCLEOTIDE SEQUENCE [LARGE SCALE GENOMIC DNA]</scope>
    <source>
        <strain evidence="4 5">DSM 100723</strain>
    </source>
</reference>
<dbReference type="EMBL" id="JACGWT010000003">
    <property type="protein sequence ID" value="MBA8794775.1"/>
    <property type="molecule type" value="Genomic_DNA"/>
</dbReference>
<proteinExistence type="predicted"/>
<keyword evidence="1 4" id="KW-0808">Transferase</keyword>
<dbReference type="RefSeq" id="WP_182560316.1">
    <property type="nucleotide sequence ID" value="NZ_JACGWT010000003.1"/>
</dbReference>
<name>A0A7W3P6C4_9ACTN</name>
<evidence type="ECO:0000256" key="2">
    <source>
        <dbReference type="ARBA" id="ARBA00023315"/>
    </source>
</evidence>
<dbReference type="PROSITE" id="PS51186">
    <property type="entry name" value="GNAT"/>
    <property type="match status" value="1"/>
</dbReference>
<protein>
    <submittedName>
        <fullName evidence="4">GNAT superfamily N-acetyltransferase</fullName>
    </submittedName>
</protein>
<accession>A0A7W3P6C4</accession>